<dbReference type="SUPFAM" id="SSF50677">
    <property type="entry name" value="ValRS/IleRS/LeuRS editing domain"/>
    <property type="match status" value="1"/>
</dbReference>
<proteinExistence type="predicted"/>
<evidence type="ECO:0000256" key="5">
    <source>
        <dbReference type="ARBA" id="ARBA00023146"/>
    </source>
</evidence>
<comment type="catalytic activity">
    <reaction evidence="6">
        <text>tRNA(Ile) + L-isoleucine + ATP = L-isoleucyl-tRNA(Ile) + AMP + diphosphate</text>
        <dbReference type="Rhea" id="RHEA:11060"/>
        <dbReference type="Rhea" id="RHEA-COMP:9666"/>
        <dbReference type="Rhea" id="RHEA-COMP:9695"/>
        <dbReference type="ChEBI" id="CHEBI:30616"/>
        <dbReference type="ChEBI" id="CHEBI:33019"/>
        <dbReference type="ChEBI" id="CHEBI:58045"/>
        <dbReference type="ChEBI" id="CHEBI:78442"/>
        <dbReference type="ChEBI" id="CHEBI:78528"/>
        <dbReference type="ChEBI" id="CHEBI:456215"/>
        <dbReference type="EC" id="6.1.1.5"/>
    </reaction>
</comment>
<dbReference type="EMBL" id="LS991949">
    <property type="protein sequence ID" value="SYV89788.1"/>
    <property type="molecule type" value="Genomic_DNA"/>
</dbReference>
<sequence length="73" mass="8505">MAPLFGEDDFIIGNKNNLVKIMHVNDDGMLNEHALMFKNLFYDDANPLIGKFLEKNNLLLGFKKIKHSYPHDW</sequence>
<keyword evidence="4" id="KW-0648">Protein biosynthesis</keyword>
<dbReference type="EC" id="6.1.1.5" evidence="7"/>
<keyword evidence="2" id="KW-0547">Nucleotide-binding</keyword>
<dbReference type="GO" id="GO:0002161">
    <property type="term" value="F:aminoacyl-tRNA deacylase activity"/>
    <property type="evidence" value="ECO:0007669"/>
    <property type="project" value="InterPro"/>
</dbReference>
<dbReference type="Gene3D" id="3.90.740.10">
    <property type="entry name" value="Valyl/Leucyl/Isoleucyl-tRNA synthetase, editing domain"/>
    <property type="match status" value="1"/>
</dbReference>
<keyword evidence="1 7" id="KW-0436">Ligase</keyword>
<dbReference type="Proteomes" id="UP000259864">
    <property type="component" value="Chromosome 1"/>
</dbReference>
<evidence type="ECO:0000256" key="4">
    <source>
        <dbReference type="ARBA" id="ARBA00022917"/>
    </source>
</evidence>
<name>A0A3B0NY49_9BACT</name>
<evidence type="ECO:0000256" key="1">
    <source>
        <dbReference type="ARBA" id="ARBA00022598"/>
    </source>
</evidence>
<dbReference type="InterPro" id="IPR050081">
    <property type="entry name" value="Ile-tRNA_ligase"/>
</dbReference>
<gene>
    <name evidence="7" type="primary">ileS_3</name>
    <name evidence="7" type="ORF">NCTC10135_00288</name>
</gene>
<dbReference type="GO" id="GO:0005829">
    <property type="term" value="C:cytosol"/>
    <property type="evidence" value="ECO:0007669"/>
    <property type="project" value="TreeGrafter"/>
</dbReference>
<dbReference type="AlphaFoldDB" id="A0A3B0NY49"/>
<dbReference type="PANTHER" id="PTHR42765">
    <property type="entry name" value="SOLEUCYL-TRNA SYNTHETASE"/>
    <property type="match status" value="1"/>
</dbReference>
<keyword evidence="3" id="KW-0067">ATP-binding</keyword>
<reference evidence="8" key="1">
    <citation type="submission" date="2018-06" db="EMBL/GenBank/DDBJ databases">
        <authorList>
            <consortium name="Pathogen Informatics"/>
        </authorList>
    </citation>
    <scope>NUCLEOTIDE SEQUENCE [LARGE SCALE GENOMIC DNA]</scope>
    <source>
        <strain evidence="8">NCTC10135</strain>
    </source>
</reference>
<dbReference type="GO" id="GO:0006428">
    <property type="term" value="P:isoleucyl-tRNA aminoacylation"/>
    <property type="evidence" value="ECO:0007669"/>
    <property type="project" value="TreeGrafter"/>
</dbReference>
<keyword evidence="5" id="KW-0030">Aminoacyl-tRNA synthetase</keyword>
<feature type="non-terminal residue" evidence="7">
    <location>
        <position position="73"/>
    </location>
</feature>
<evidence type="ECO:0000313" key="8">
    <source>
        <dbReference type="Proteomes" id="UP000259864"/>
    </source>
</evidence>
<dbReference type="KEGG" id="mala:NCTC10135_00288"/>
<evidence type="ECO:0000256" key="2">
    <source>
        <dbReference type="ARBA" id="ARBA00022741"/>
    </source>
</evidence>
<dbReference type="PANTHER" id="PTHR42765:SF1">
    <property type="entry name" value="ISOLEUCINE--TRNA LIGASE, MITOCHONDRIAL"/>
    <property type="match status" value="1"/>
</dbReference>
<dbReference type="InterPro" id="IPR009008">
    <property type="entry name" value="Val/Leu/Ile-tRNA-synth_edit"/>
</dbReference>
<evidence type="ECO:0000256" key="6">
    <source>
        <dbReference type="ARBA" id="ARBA00048359"/>
    </source>
</evidence>
<evidence type="ECO:0000256" key="3">
    <source>
        <dbReference type="ARBA" id="ARBA00022840"/>
    </source>
</evidence>
<evidence type="ECO:0000313" key="7">
    <source>
        <dbReference type="EMBL" id="SYV89788.1"/>
    </source>
</evidence>
<protein>
    <submittedName>
        <fullName evidence="7">Isoleucine--tRNA ligase</fullName>
        <ecNumber evidence="7">6.1.1.5</ecNumber>
    </submittedName>
</protein>
<accession>A0A3B0NY49</accession>
<dbReference type="GO" id="GO:0004822">
    <property type="term" value="F:isoleucine-tRNA ligase activity"/>
    <property type="evidence" value="ECO:0007669"/>
    <property type="project" value="UniProtKB-EC"/>
</dbReference>
<dbReference type="GO" id="GO:0005524">
    <property type="term" value="F:ATP binding"/>
    <property type="evidence" value="ECO:0007669"/>
    <property type="project" value="UniProtKB-KW"/>
</dbReference>
<organism evidence="7 8">
    <name type="scientific">Metamycoplasma alkalescens</name>
    <dbReference type="NCBI Taxonomy" id="45363"/>
    <lineage>
        <taxon>Bacteria</taxon>
        <taxon>Bacillati</taxon>
        <taxon>Mycoplasmatota</taxon>
        <taxon>Mycoplasmoidales</taxon>
        <taxon>Metamycoplasmataceae</taxon>
        <taxon>Metamycoplasma</taxon>
    </lineage>
</organism>